<protein>
    <submittedName>
        <fullName evidence="3">Uncharacterized protein LOC111277352</fullName>
    </submittedName>
</protein>
<feature type="compositionally biased region" description="Basic and acidic residues" evidence="1">
    <location>
        <begin position="50"/>
        <end position="59"/>
    </location>
</feature>
<feature type="compositionally biased region" description="Basic and acidic residues" evidence="1">
    <location>
        <begin position="94"/>
        <end position="111"/>
    </location>
</feature>
<keyword evidence="2" id="KW-1185">Reference proteome</keyword>
<dbReference type="PANTHER" id="PTHR33237:SF39">
    <property type="match status" value="1"/>
</dbReference>
<dbReference type="AlphaFoldDB" id="A0A6P5WV05"/>
<dbReference type="KEGG" id="dzi:111277352"/>
<dbReference type="PANTHER" id="PTHR33237">
    <property type="entry name" value="F2P16.13 PROTEIN-RELATED"/>
    <property type="match status" value="1"/>
</dbReference>
<accession>A0A6P5WV05</accession>
<evidence type="ECO:0000313" key="3">
    <source>
        <dbReference type="RefSeq" id="XP_022719482.1"/>
    </source>
</evidence>
<proteinExistence type="predicted"/>
<dbReference type="Proteomes" id="UP000515121">
    <property type="component" value="Unplaced"/>
</dbReference>
<organism evidence="2 3">
    <name type="scientific">Durio zibethinus</name>
    <name type="common">Durian</name>
    <dbReference type="NCBI Taxonomy" id="66656"/>
    <lineage>
        <taxon>Eukaryota</taxon>
        <taxon>Viridiplantae</taxon>
        <taxon>Streptophyta</taxon>
        <taxon>Embryophyta</taxon>
        <taxon>Tracheophyta</taxon>
        <taxon>Spermatophyta</taxon>
        <taxon>Magnoliopsida</taxon>
        <taxon>eudicotyledons</taxon>
        <taxon>Gunneridae</taxon>
        <taxon>Pentapetalae</taxon>
        <taxon>rosids</taxon>
        <taxon>malvids</taxon>
        <taxon>Malvales</taxon>
        <taxon>Malvaceae</taxon>
        <taxon>Helicteroideae</taxon>
        <taxon>Durio</taxon>
    </lineage>
</organism>
<evidence type="ECO:0000313" key="2">
    <source>
        <dbReference type="Proteomes" id="UP000515121"/>
    </source>
</evidence>
<dbReference type="OrthoDB" id="674685at2759"/>
<dbReference type="RefSeq" id="XP_022719482.1">
    <property type="nucleotide sequence ID" value="XM_022863747.1"/>
</dbReference>
<gene>
    <name evidence="3" type="primary">LOC111277352</name>
</gene>
<dbReference type="GeneID" id="111277352"/>
<sequence>MTGKIHDKNGVFVPPNSHFTYVLSITLPQPTIRIRIPRALVKAMQRRNQARSENDENGGKNKVKHRATSKKSFRKKVGSMFSNVFGKKNSPGTDPKDDNGEVHSNVDGEEMKKLKNMIESVDMGSEKMTGKSSEEYNLNDEVEQIASATGFGASKKGMQEAGDEGKEKPIVKEMVEAGNERKERPKSRRTFSKSRTLSKMNDLELNKAKINNVDDIIVIGNTDLTVACVGNKGANTLRTKAIVSLKQAENSNDLTRFRSKTLNSNRKVKTAWSMKKMTGGLVGEKSDKQELCKKRIIMGGRCRPLNHSGIIQYDENGVLIPEIIP</sequence>
<evidence type="ECO:0000256" key="1">
    <source>
        <dbReference type="SAM" id="MobiDB-lite"/>
    </source>
</evidence>
<reference evidence="3" key="1">
    <citation type="submission" date="2025-08" db="UniProtKB">
        <authorList>
            <consortium name="RefSeq"/>
        </authorList>
    </citation>
    <scope>IDENTIFICATION</scope>
    <source>
        <tissue evidence="3">Fruit stalk</tissue>
    </source>
</reference>
<feature type="region of interest" description="Disordered" evidence="1">
    <location>
        <begin position="45"/>
        <end position="111"/>
    </location>
</feature>
<name>A0A6P5WV05_DURZI</name>
<feature type="compositionally biased region" description="Basic residues" evidence="1">
    <location>
        <begin position="61"/>
        <end position="77"/>
    </location>
</feature>